<dbReference type="STRING" id="1797.RMCT_1183"/>
<reference evidence="1 2" key="1">
    <citation type="journal article" date="2016" name="Genome Announc.">
        <title>Draft Genome Sequences of Five Rapidly Growing Mycobacterium Species, M. thermoresistibile, M. fortuitum subsp. acetamidolyticum, M. canariasense, M. brisbanense, and M. novocastrense.</title>
        <authorList>
            <person name="Katahira K."/>
            <person name="Ogura Y."/>
            <person name="Gotoh Y."/>
            <person name="Hayashi T."/>
        </authorList>
    </citation>
    <scope>NUCLEOTIDE SEQUENCE [LARGE SCALE GENOMIC DNA]</scope>
    <source>
        <strain evidence="1 2">JCM6362</strain>
    </source>
</reference>
<dbReference type="AlphaFoldDB" id="A0A100XCR8"/>
<evidence type="ECO:0000313" key="2">
    <source>
        <dbReference type="Proteomes" id="UP000069654"/>
    </source>
</evidence>
<gene>
    <name evidence="1" type="ORF">RMCT_1183</name>
</gene>
<dbReference type="Proteomes" id="UP000069654">
    <property type="component" value="Unassembled WGS sequence"/>
</dbReference>
<dbReference type="EMBL" id="BCTB01000005">
    <property type="protein sequence ID" value="GAT14212.1"/>
    <property type="molecule type" value="Genomic_DNA"/>
</dbReference>
<name>A0A100XCR8_MYCTH</name>
<organism evidence="1 2">
    <name type="scientific">Mycolicibacterium thermoresistibile</name>
    <name type="common">Mycobacterium thermoresistibile</name>
    <dbReference type="NCBI Taxonomy" id="1797"/>
    <lineage>
        <taxon>Bacteria</taxon>
        <taxon>Bacillati</taxon>
        <taxon>Actinomycetota</taxon>
        <taxon>Actinomycetes</taxon>
        <taxon>Mycobacteriales</taxon>
        <taxon>Mycobacteriaceae</taxon>
        <taxon>Mycolicibacterium</taxon>
    </lineage>
</organism>
<dbReference type="OrthoDB" id="3820010at2"/>
<proteinExistence type="predicted"/>
<accession>A0A100XCR8</accession>
<evidence type="ECO:0000313" key="1">
    <source>
        <dbReference type="EMBL" id="GAT14212.1"/>
    </source>
</evidence>
<sequence length="252" mass="26515">MSDTDMTKAVADAGAAMEQAVALFMLHPETFSASQAAGYQNPLAGYVAGRGGVLGQASGATVASVFVVFEPTGLAALWDEGVAVHGAEGAAQRYWAQTADFGRKYLSGADGLDRLAGLGEKVIAAAPPAGVPLFAGWRTMPLADDAPARALQVMFVLRELRAGLHFNALTLSDISPIEAHMLNKGRQYAQMFGWPEPYPEGTDKKDRYAEVEQATNRRMAQIYASALTVAEAQELAQLSADALAAVKANAPS</sequence>
<evidence type="ECO:0008006" key="3">
    <source>
        <dbReference type="Google" id="ProtNLM"/>
    </source>
</evidence>
<protein>
    <recommendedName>
        <fullName evidence="3">EvbL</fullName>
    </recommendedName>
</protein>
<dbReference type="Pfam" id="PF21863">
    <property type="entry name" value="HTH_67"/>
    <property type="match status" value="1"/>
</dbReference>
<dbReference type="OMA" id="PVEAHML"/>
<dbReference type="InterPro" id="IPR054058">
    <property type="entry name" value="HTH_67"/>
</dbReference>
<dbReference type="NCBIfam" id="NF047719">
    <property type="entry name" value="SCO6745_fam_HTH"/>
    <property type="match status" value="1"/>
</dbReference>
<reference evidence="2" key="2">
    <citation type="submission" date="2016-02" db="EMBL/GenBank/DDBJ databases">
        <title>Draft genome sequence of five rapidly growing Mycobacterium species.</title>
        <authorList>
            <person name="Katahira K."/>
            <person name="Gotou Y."/>
            <person name="Iida K."/>
            <person name="Ogura Y."/>
            <person name="Hayashi T."/>
        </authorList>
    </citation>
    <scope>NUCLEOTIDE SEQUENCE [LARGE SCALE GENOMIC DNA]</scope>
    <source>
        <strain evidence="2">JCM6362</strain>
    </source>
</reference>
<dbReference type="RefSeq" id="WP_003925568.1">
    <property type="nucleotide sequence ID" value="NZ_BCTB01000005.1"/>
</dbReference>
<comment type="caution">
    <text evidence="1">The sequence shown here is derived from an EMBL/GenBank/DDBJ whole genome shotgun (WGS) entry which is preliminary data.</text>
</comment>